<sequence>MNRQTKVKHHYVPEVYMKGFSMDDKEKVYVLRKPRHNISSMHPAQIMYDKHLYTVSFQNERSQMIEDFYSEVESELSDAFRLMNELRHSPKEYLEAKNTVEFHQLLKVIIALQFWRTPCQRELAKEYASNLLGLYDSASEMTKKNLGYDRRFIKYLYAHREKDSHLTLIQNSLLPLLTFKMLDEGLIDFSFYVAEQDQGLVLTCDNPVVYSDLNELFEFKVFAFPLTKNIIVASSVDEGALDIYKFNQKIYKQARERVIGSREEYLQEFQRSATEN</sequence>
<organism evidence="1 2">
    <name type="scientific">Shewanella salipaludis</name>
    <dbReference type="NCBI Taxonomy" id="2723052"/>
    <lineage>
        <taxon>Bacteria</taxon>
        <taxon>Pseudomonadati</taxon>
        <taxon>Pseudomonadota</taxon>
        <taxon>Gammaproteobacteria</taxon>
        <taxon>Alteromonadales</taxon>
        <taxon>Shewanellaceae</taxon>
        <taxon>Shewanella</taxon>
    </lineage>
</organism>
<accession>A0A972JL28</accession>
<dbReference type="EMBL" id="JAAXYH010000001">
    <property type="protein sequence ID" value="NMH63636.1"/>
    <property type="molecule type" value="Genomic_DNA"/>
</dbReference>
<dbReference type="RefSeq" id="WP_169562282.1">
    <property type="nucleotide sequence ID" value="NZ_JAAXYH010000001.1"/>
</dbReference>
<dbReference type="Pfam" id="PF14022">
    <property type="entry name" value="DUF4238"/>
    <property type="match status" value="1"/>
</dbReference>
<evidence type="ECO:0000313" key="2">
    <source>
        <dbReference type="Proteomes" id="UP000737113"/>
    </source>
</evidence>
<keyword evidence="2" id="KW-1185">Reference proteome</keyword>
<reference evidence="1" key="1">
    <citation type="submission" date="2020-04" db="EMBL/GenBank/DDBJ databases">
        <title>Description of Shewanella salipaludis sp. nov., isolated from a salt marsh.</title>
        <authorList>
            <person name="Park S."/>
            <person name="Yoon J.-H."/>
        </authorList>
    </citation>
    <scope>NUCLEOTIDE SEQUENCE</scope>
    <source>
        <strain evidence="1">SHSM-M6</strain>
    </source>
</reference>
<gene>
    <name evidence="1" type="ORF">HC757_00345</name>
</gene>
<name>A0A972JL28_9GAMM</name>
<protein>
    <submittedName>
        <fullName evidence="1">DUF4238 domain-containing protein</fullName>
    </submittedName>
</protein>
<dbReference type="InterPro" id="IPR025332">
    <property type="entry name" value="DUF4238"/>
</dbReference>
<dbReference type="Proteomes" id="UP000737113">
    <property type="component" value="Unassembled WGS sequence"/>
</dbReference>
<dbReference type="AlphaFoldDB" id="A0A972JL28"/>
<comment type="caution">
    <text evidence="1">The sequence shown here is derived from an EMBL/GenBank/DDBJ whole genome shotgun (WGS) entry which is preliminary data.</text>
</comment>
<proteinExistence type="predicted"/>
<evidence type="ECO:0000313" key="1">
    <source>
        <dbReference type="EMBL" id="NMH63636.1"/>
    </source>
</evidence>